<sequence>MECETPYLIVIEEHPPIYFYGCIRSLMAVPFLESCYNLYYGELRKIIRSFLRFYCLTACHALKRAEDYKNTLEYNSMMHLFNKTVVYHQRSHDEFLKEFQPIESTEEQEKFDAIISLYNTFKEKLLEFGEQLKTFNKQDKVDVFAKDHFTICGEKLHQLNEYTHIFIAKWLEEHTREIRVSLEDIHRRLRINFAEYKKGYEDRLNYLHNELYELNKESVAISRAPHKSTQAAAVNKKKIAVVKNKIQSFGNFFVFNRLNQELEFWTQRVAALEEITTIIAKVKTALEKAKAEEKAHSKYEPIHLANTHKYVCWNRMAENIIKYRTDLENKYVEVCRPLMTFFSARGADRIMYSDSVGSFYIDEYGHQNYITDYGAKYYHMNCEGQYILNQDNEKYYFDKNGRYVIKDGNKVYQLAPCTSSNTLTENGLWRNLEPCRCTGICLAKVPFGTCSTRVHNLNDAVLLPKSEVINIEKTLDSDTVKYLWHHFGWILPEVLNEVGRVQPRNPIHYLGHLILNKTHSITCKNIKERQKLAKKYREDIHKQRKMEVDERIRAWNAKQAKPFKASDWDDSADKPLQDSHQFAADLLMYYSQ</sequence>
<proteinExistence type="predicted"/>
<comment type="caution">
    <text evidence="2">The sequence shown here is derived from an EMBL/GenBank/DDBJ whole genome shotgun (WGS) entry which is preliminary data.</text>
</comment>
<dbReference type="Proteomes" id="UP000494256">
    <property type="component" value="Unassembled WGS sequence"/>
</dbReference>
<gene>
    <name evidence="2" type="ORF">APLA_LOCUS12416</name>
</gene>
<dbReference type="OrthoDB" id="429520at2759"/>
<dbReference type="EMBL" id="CADEBD010000344">
    <property type="protein sequence ID" value="CAB3248551.1"/>
    <property type="molecule type" value="Genomic_DNA"/>
</dbReference>
<evidence type="ECO:0000256" key="1">
    <source>
        <dbReference type="SAM" id="Coils"/>
    </source>
</evidence>
<organism evidence="2 3">
    <name type="scientific">Arctia plantaginis</name>
    <name type="common">Wood tiger moth</name>
    <name type="synonym">Phalaena plantaginis</name>
    <dbReference type="NCBI Taxonomy" id="874455"/>
    <lineage>
        <taxon>Eukaryota</taxon>
        <taxon>Metazoa</taxon>
        <taxon>Ecdysozoa</taxon>
        <taxon>Arthropoda</taxon>
        <taxon>Hexapoda</taxon>
        <taxon>Insecta</taxon>
        <taxon>Pterygota</taxon>
        <taxon>Neoptera</taxon>
        <taxon>Endopterygota</taxon>
        <taxon>Lepidoptera</taxon>
        <taxon>Glossata</taxon>
        <taxon>Ditrysia</taxon>
        <taxon>Noctuoidea</taxon>
        <taxon>Erebidae</taxon>
        <taxon>Arctiinae</taxon>
        <taxon>Arctia</taxon>
    </lineage>
</organism>
<name>A0A8S1AQ31_ARCPL</name>
<evidence type="ECO:0000313" key="2">
    <source>
        <dbReference type="EMBL" id="CAB3248551.1"/>
    </source>
</evidence>
<dbReference type="AlphaFoldDB" id="A0A8S1AQ31"/>
<evidence type="ECO:0000313" key="3">
    <source>
        <dbReference type="Proteomes" id="UP000494256"/>
    </source>
</evidence>
<feature type="coiled-coil region" evidence="1">
    <location>
        <begin position="255"/>
        <end position="292"/>
    </location>
</feature>
<reference evidence="2 3" key="1">
    <citation type="submission" date="2020-04" db="EMBL/GenBank/DDBJ databases">
        <authorList>
            <person name="Wallbank WR R."/>
            <person name="Pardo Diaz C."/>
            <person name="Kozak K."/>
            <person name="Martin S."/>
            <person name="Jiggins C."/>
            <person name="Moest M."/>
            <person name="Warren A I."/>
            <person name="Byers J.R.P. K."/>
            <person name="Montejo-Kovacevich G."/>
            <person name="Yen C E."/>
        </authorList>
    </citation>
    <scope>NUCLEOTIDE SEQUENCE [LARGE SCALE GENOMIC DNA]</scope>
</reference>
<keyword evidence="1" id="KW-0175">Coiled coil</keyword>
<protein>
    <submittedName>
        <fullName evidence="2">Uncharacterized protein</fullName>
    </submittedName>
</protein>
<accession>A0A8S1AQ31</accession>